<dbReference type="EMBL" id="BNJG01000003">
    <property type="protein sequence ID" value="GHO59227.1"/>
    <property type="molecule type" value="Genomic_DNA"/>
</dbReference>
<evidence type="ECO:0000313" key="2">
    <source>
        <dbReference type="EMBL" id="GHO59227.1"/>
    </source>
</evidence>
<reference evidence="2 3" key="1">
    <citation type="journal article" date="2021" name="Int. J. Syst. Evol. Microbiol.">
        <title>Reticulibacter mediterranei gen. nov., sp. nov., within the new family Reticulibacteraceae fam. nov., and Ktedonospora formicarum gen. nov., sp. nov., Ktedonobacter robiniae sp. nov., Dictyobacter formicarum sp. nov. and Dictyobacter arantiisoli sp. nov., belonging to the class Ktedonobacteria.</title>
        <authorList>
            <person name="Yabe S."/>
            <person name="Zheng Y."/>
            <person name="Wang C.M."/>
            <person name="Sakai Y."/>
            <person name="Abe K."/>
            <person name="Yokota A."/>
            <person name="Donadio S."/>
            <person name="Cavaletti L."/>
            <person name="Monciardini P."/>
        </authorList>
    </citation>
    <scope>NUCLEOTIDE SEQUENCE [LARGE SCALE GENOMIC DNA]</scope>
    <source>
        <strain evidence="2 3">SOSP1-30</strain>
    </source>
</reference>
<accession>A0ABQ3V2P3</accession>
<dbReference type="SUPFAM" id="SSF52507">
    <property type="entry name" value="Homo-oligomeric flavin-containing Cys decarboxylases, HFCD"/>
    <property type="match status" value="1"/>
</dbReference>
<dbReference type="InterPro" id="IPR036551">
    <property type="entry name" value="Flavin_trans-like"/>
</dbReference>
<evidence type="ECO:0000313" key="3">
    <source>
        <dbReference type="Proteomes" id="UP000654345"/>
    </source>
</evidence>
<gene>
    <name evidence="2" type="ORF">KSB_77020</name>
</gene>
<sequence length="170" mass="18948">MKKVLYILTCASSSAPLVYDLIPKAQDEWDVCVILTPQARKFVDTPLLEKMTGHPVRSEYKRPEEPDVLPRADAILVFPATFNTINKWALGISDTLALGLLAEYTGLKKPILAVPCFKTGGGLDTNPAFRRSIRLLRRAGVQVLYEPDIYPPKNQIPPSVLLQTLHTLPR</sequence>
<evidence type="ECO:0000259" key="1">
    <source>
        <dbReference type="Pfam" id="PF02441"/>
    </source>
</evidence>
<dbReference type="InterPro" id="IPR003382">
    <property type="entry name" value="Flavoprotein"/>
</dbReference>
<feature type="domain" description="Flavoprotein" evidence="1">
    <location>
        <begin position="6"/>
        <end position="112"/>
    </location>
</feature>
<dbReference type="Proteomes" id="UP000654345">
    <property type="component" value="Unassembled WGS sequence"/>
</dbReference>
<keyword evidence="3" id="KW-1185">Reference proteome</keyword>
<organism evidence="2 3">
    <name type="scientific">Ktedonobacter robiniae</name>
    <dbReference type="NCBI Taxonomy" id="2778365"/>
    <lineage>
        <taxon>Bacteria</taxon>
        <taxon>Bacillati</taxon>
        <taxon>Chloroflexota</taxon>
        <taxon>Ktedonobacteria</taxon>
        <taxon>Ktedonobacterales</taxon>
        <taxon>Ktedonobacteraceae</taxon>
        <taxon>Ktedonobacter</taxon>
    </lineage>
</organism>
<dbReference type="RefSeq" id="WP_201375432.1">
    <property type="nucleotide sequence ID" value="NZ_BNJG01000003.1"/>
</dbReference>
<name>A0ABQ3V2P3_9CHLR</name>
<protein>
    <recommendedName>
        <fullName evidence="1">Flavoprotein domain-containing protein</fullName>
    </recommendedName>
</protein>
<proteinExistence type="predicted"/>
<comment type="caution">
    <text evidence="2">The sequence shown here is derived from an EMBL/GenBank/DDBJ whole genome shotgun (WGS) entry which is preliminary data.</text>
</comment>
<dbReference type="Gene3D" id="3.40.50.1950">
    <property type="entry name" value="Flavin prenyltransferase-like"/>
    <property type="match status" value="1"/>
</dbReference>
<dbReference type="Pfam" id="PF02441">
    <property type="entry name" value="Flavoprotein"/>
    <property type="match status" value="1"/>
</dbReference>